<keyword evidence="1" id="KW-0472">Membrane</keyword>
<dbReference type="PANTHER" id="PTHR46000">
    <property type="entry name" value="SEVEN TM RECEPTOR-RELATED"/>
    <property type="match status" value="1"/>
</dbReference>
<keyword evidence="3" id="KW-1185">Reference proteome</keyword>
<organism evidence="2 3">
    <name type="scientific">Caenorhabditis briggsae</name>
    <dbReference type="NCBI Taxonomy" id="6238"/>
    <lineage>
        <taxon>Eukaryota</taxon>
        <taxon>Metazoa</taxon>
        <taxon>Ecdysozoa</taxon>
        <taxon>Nematoda</taxon>
        <taxon>Chromadorea</taxon>
        <taxon>Rhabditida</taxon>
        <taxon>Rhabditina</taxon>
        <taxon>Rhabditomorpha</taxon>
        <taxon>Rhabditoidea</taxon>
        <taxon>Rhabditidae</taxon>
        <taxon>Peloderinae</taxon>
        <taxon>Caenorhabditis</taxon>
    </lineage>
</organism>
<dbReference type="Pfam" id="PF10326">
    <property type="entry name" value="7TM_GPCR_Str"/>
    <property type="match status" value="1"/>
</dbReference>
<evidence type="ECO:0000313" key="3">
    <source>
        <dbReference type="Proteomes" id="UP000829354"/>
    </source>
</evidence>
<feature type="transmembrane region" description="Helical" evidence="1">
    <location>
        <begin position="15"/>
        <end position="39"/>
    </location>
</feature>
<protein>
    <submittedName>
        <fullName evidence="2">Uncharacterized protein</fullName>
    </submittedName>
</protein>
<dbReference type="InterPro" id="IPR019428">
    <property type="entry name" value="7TM_GPCR_serpentine_rcpt_Str"/>
</dbReference>
<evidence type="ECO:0000313" key="2">
    <source>
        <dbReference type="EMBL" id="UMM33068.1"/>
    </source>
</evidence>
<sequence>MLIIYLPFFDLEVDLPTGIFLCALTTYPALDACIVMYVVQDYKKAAKNMLIRELDRVHSWMASSREANDAPTQTAMTD</sequence>
<gene>
    <name evidence="2" type="ORF">L5515_006673</name>
</gene>
<reference evidence="2 3" key="1">
    <citation type="submission" date="2022-04" db="EMBL/GenBank/DDBJ databases">
        <title>Chromosome-level reference genomes for two strains of Caenorhabditis briggsae: an improved platform for comparative genomics.</title>
        <authorList>
            <person name="Stevens L."/>
            <person name="Andersen E."/>
        </authorList>
    </citation>
    <scope>NUCLEOTIDE SEQUENCE [LARGE SCALE GENOMIC DNA]</scope>
    <source>
        <strain evidence="2">VX34</strain>
        <tissue evidence="2">Whole-organism</tissue>
    </source>
</reference>
<dbReference type="AlphaFoldDB" id="A0AAE9EWJ3"/>
<keyword evidence="1" id="KW-0812">Transmembrane</keyword>
<name>A0AAE9EWJ3_CAEBR</name>
<accession>A0AAE9EWJ3</accession>
<keyword evidence="1" id="KW-1133">Transmembrane helix</keyword>
<evidence type="ECO:0000256" key="1">
    <source>
        <dbReference type="SAM" id="Phobius"/>
    </source>
</evidence>
<proteinExistence type="predicted"/>
<dbReference type="PANTHER" id="PTHR46000:SF11">
    <property type="entry name" value="SEVEN TM RECEPTOR"/>
    <property type="match status" value="1"/>
</dbReference>
<dbReference type="Proteomes" id="UP000829354">
    <property type="component" value="Chromosome V"/>
</dbReference>
<dbReference type="EMBL" id="CP092624">
    <property type="protein sequence ID" value="UMM33068.1"/>
    <property type="molecule type" value="Genomic_DNA"/>
</dbReference>